<protein>
    <submittedName>
        <fullName evidence="1">Uncharacterized protein</fullName>
    </submittedName>
</protein>
<gene>
    <name evidence="1" type="ORF">C2H86_12305</name>
</gene>
<proteinExistence type="predicted"/>
<dbReference type="Proteomes" id="UP000464480">
    <property type="component" value="Chromosome"/>
</dbReference>
<dbReference type="RefSeq" id="WP_159410506.1">
    <property type="nucleotide sequence ID" value="NZ_CP026115.2"/>
</dbReference>
<reference evidence="1 2" key="1">
    <citation type="submission" date="2020-02" db="EMBL/GenBank/DDBJ databases">
        <title>Pseudomonas Putida W5 Complete Genome Assembly.</title>
        <authorList>
            <person name="Yuan Z.-C."/>
            <person name="Shaw G.A."/>
            <person name="Cusano A.D."/>
            <person name="Caddey B.J."/>
            <person name="Weselowski B.J."/>
        </authorList>
    </citation>
    <scope>NUCLEOTIDE SEQUENCE [LARGE SCALE GENOMIC DNA]</scope>
    <source>
        <strain evidence="1 2">W5</strain>
    </source>
</reference>
<accession>A0A6I6XQN9</accession>
<sequence>MFVTNGHALKGRFKADDSERLLWKAVELNPGSYYFLVEGCGLVDGSFGPWARLVSDVNDLDSLCKGERVEAHSINKIQLLAPAAMTKRSGLSVEVLSEIRIQPGTESCPVYEFVTSSGDVYTSARK</sequence>
<name>A0A6I6XQN9_PSEPU</name>
<dbReference type="EMBL" id="CP026115">
    <property type="protein sequence ID" value="QHG68226.1"/>
    <property type="molecule type" value="Genomic_DNA"/>
</dbReference>
<evidence type="ECO:0000313" key="2">
    <source>
        <dbReference type="Proteomes" id="UP000464480"/>
    </source>
</evidence>
<evidence type="ECO:0000313" key="1">
    <source>
        <dbReference type="EMBL" id="QHG68226.1"/>
    </source>
</evidence>
<dbReference type="AlphaFoldDB" id="A0A6I6XQN9"/>
<organism evidence="1 2">
    <name type="scientific">Pseudomonas putida</name>
    <name type="common">Arthrobacter siderocapsulatus</name>
    <dbReference type="NCBI Taxonomy" id="303"/>
    <lineage>
        <taxon>Bacteria</taxon>
        <taxon>Pseudomonadati</taxon>
        <taxon>Pseudomonadota</taxon>
        <taxon>Gammaproteobacteria</taxon>
        <taxon>Pseudomonadales</taxon>
        <taxon>Pseudomonadaceae</taxon>
        <taxon>Pseudomonas</taxon>
    </lineage>
</organism>